<protein>
    <recommendedName>
        <fullName evidence="3">histidine kinase</fullName>
        <ecNumber evidence="3">2.7.13.3</ecNumber>
    </recommendedName>
</protein>
<dbReference type="InterPro" id="IPR036890">
    <property type="entry name" value="HATPase_C_sf"/>
</dbReference>
<dbReference type="CDD" id="cd00075">
    <property type="entry name" value="HATPase"/>
    <property type="match status" value="1"/>
</dbReference>
<keyword evidence="10" id="KW-0472">Membrane</keyword>
<evidence type="ECO:0000256" key="2">
    <source>
        <dbReference type="ARBA" id="ARBA00004370"/>
    </source>
</evidence>
<evidence type="ECO:0000256" key="9">
    <source>
        <dbReference type="ARBA" id="ARBA00023012"/>
    </source>
</evidence>
<dbReference type="SMART" id="SM00388">
    <property type="entry name" value="HisKA"/>
    <property type="match status" value="1"/>
</dbReference>
<accession>A0ABX7DYV8</accession>
<dbReference type="PROSITE" id="PS50109">
    <property type="entry name" value="HIS_KIN"/>
    <property type="match status" value="1"/>
</dbReference>
<keyword evidence="7 12" id="KW-0418">Kinase</keyword>
<dbReference type="SUPFAM" id="SSF47384">
    <property type="entry name" value="Homodimeric domain of signal transducing histidine kinase"/>
    <property type="match status" value="1"/>
</dbReference>
<organism evidence="12 13">
    <name type="scientific">Heyndrickxia vini</name>
    <dbReference type="NCBI Taxonomy" id="1476025"/>
    <lineage>
        <taxon>Bacteria</taxon>
        <taxon>Bacillati</taxon>
        <taxon>Bacillota</taxon>
        <taxon>Bacilli</taxon>
        <taxon>Bacillales</taxon>
        <taxon>Bacillaceae</taxon>
        <taxon>Heyndrickxia</taxon>
    </lineage>
</organism>
<feature type="transmembrane region" description="Helical" evidence="10">
    <location>
        <begin position="12"/>
        <end position="32"/>
    </location>
</feature>
<dbReference type="PRINTS" id="PR00344">
    <property type="entry name" value="BCTRLSENSOR"/>
</dbReference>
<evidence type="ECO:0000313" key="12">
    <source>
        <dbReference type="EMBL" id="QQZ08626.1"/>
    </source>
</evidence>
<dbReference type="CDD" id="cd00082">
    <property type="entry name" value="HisKA"/>
    <property type="match status" value="1"/>
</dbReference>
<keyword evidence="4" id="KW-0597">Phosphoprotein</keyword>
<dbReference type="InterPro" id="IPR005467">
    <property type="entry name" value="His_kinase_dom"/>
</dbReference>
<keyword evidence="13" id="KW-1185">Reference proteome</keyword>
<dbReference type="GO" id="GO:0016301">
    <property type="term" value="F:kinase activity"/>
    <property type="evidence" value="ECO:0007669"/>
    <property type="project" value="UniProtKB-KW"/>
</dbReference>
<evidence type="ECO:0000259" key="11">
    <source>
        <dbReference type="PROSITE" id="PS50109"/>
    </source>
</evidence>
<keyword evidence="10" id="KW-1133">Transmembrane helix</keyword>
<dbReference type="InterPro" id="IPR003661">
    <property type="entry name" value="HisK_dim/P_dom"/>
</dbReference>
<comment type="catalytic activity">
    <reaction evidence="1">
        <text>ATP + protein L-histidine = ADP + protein N-phospho-L-histidine.</text>
        <dbReference type="EC" id="2.7.13.3"/>
    </reaction>
</comment>
<gene>
    <name evidence="12" type="ORF">I5776_16530</name>
</gene>
<evidence type="ECO:0000256" key="7">
    <source>
        <dbReference type="ARBA" id="ARBA00022777"/>
    </source>
</evidence>
<evidence type="ECO:0000256" key="8">
    <source>
        <dbReference type="ARBA" id="ARBA00022840"/>
    </source>
</evidence>
<dbReference type="InterPro" id="IPR050351">
    <property type="entry name" value="BphY/WalK/GraS-like"/>
</dbReference>
<dbReference type="EC" id="2.7.13.3" evidence="3"/>
<evidence type="ECO:0000256" key="6">
    <source>
        <dbReference type="ARBA" id="ARBA00022741"/>
    </source>
</evidence>
<proteinExistence type="predicted"/>
<dbReference type="Proteomes" id="UP000595691">
    <property type="component" value="Chromosome"/>
</dbReference>
<dbReference type="PANTHER" id="PTHR45453">
    <property type="entry name" value="PHOSPHATE REGULON SENSOR PROTEIN PHOR"/>
    <property type="match status" value="1"/>
</dbReference>
<reference evidence="12 13" key="1">
    <citation type="submission" date="2020-11" db="EMBL/GenBank/DDBJ databases">
        <title>Taxonomic evaluation of the Bacillus sporothermodurans group of bacteria based on whole genome sequences.</title>
        <authorList>
            <person name="Fiedler G."/>
            <person name="Herbstmann A.-D."/>
            <person name="Doll E."/>
            <person name="Wenning M."/>
            <person name="Brinks E."/>
            <person name="Kabisch J."/>
            <person name="Breitenwieser F."/>
            <person name="Lappann M."/>
            <person name="Boehnlein C."/>
            <person name="Franz C."/>
        </authorList>
    </citation>
    <scope>NUCLEOTIDE SEQUENCE [LARGE SCALE GENOMIC DNA]</scope>
    <source>
        <strain evidence="12 13">JCM 19841</strain>
    </source>
</reference>
<dbReference type="EMBL" id="CP065425">
    <property type="protein sequence ID" value="QQZ08626.1"/>
    <property type="molecule type" value="Genomic_DNA"/>
</dbReference>
<sequence length="421" mass="47892">MFRKTRIQLTIVNSIVFIILITGLGFIIYNFVSSYIYKDVDHSLQNAMNDLEKGKLPRVTGPRLGMGGPQSVTLLIWDKQQNLINGNDLLNPEFIEEHKATFIQKQANKLEDLEVKGSYYRAISVKVQLKDQQVFLEFIRSTEIEHHVMERLLTIMIVGCLIGSLLAIIAGFYLAERALLPIKNAWNKQQQFVSDASHELRTPLAVIQAKSEILLREPDAKIEEKAADISIVLKECRRLTKLVANLLTLARSDSNEIEMEKKEFFLDELLHDIVEHYSEVALFQGKQLTLDSSPPISFFGDKDRIHQLIVILLDNAMKYTNENGVIKLSSYETKNMIGIVVEDNGIGMKEEDVSKVFDRFYQVDKARSKSTSLGLGLSIAKWIVDKHAGKIKVESNLGEGSRFEIQFSKRETLKIQKGKTY</sequence>
<dbReference type="Pfam" id="PF00512">
    <property type="entry name" value="HisKA"/>
    <property type="match status" value="1"/>
</dbReference>
<feature type="domain" description="Histidine kinase" evidence="11">
    <location>
        <begin position="195"/>
        <end position="411"/>
    </location>
</feature>
<dbReference type="SMART" id="SM00387">
    <property type="entry name" value="HATPase_c"/>
    <property type="match status" value="1"/>
</dbReference>
<evidence type="ECO:0000313" key="13">
    <source>
        <dbReference type="Proteomes" id="UP000595691"/>
    </source>
</evidence>
<evidence type="ECO:0000256" key="1">
    <source>
        <dbReference type="ARBA" id="ARBA00000085"/>
    </source>
</evidence>
<dbReference type="Pfam" id="PF02518">
    <property type="entry name" value="HATPase_c"/>
    <property type="match status" value="1"/>
</dbReference>
<keyword evidence="6" id="KW-0547">Nucleotide-binding</keyword>
<dbReference type="PANTHER" id="PTHR45453:SF1">
    <property type="entry name" value="PHOSPHATE REGULON SENSOR PROTEIN PHOR"/>
    <property type="match status" value="1"/>
</dbReference>
<evidence type="ECO:0000256" key="5">
    <source>
        <dbReference type="ARBA" id="ARBA00022679"/>
    </source>
</evidence>
<keyword evidence="5" id="KW-0808">Transferase</keyword>
<dbReference type="InterPro" id="IPR004358">
    <property type="entry name" value="Sig_transdc_His_kin-like_C"/>
</dbReference>
<keyword evidence="8" id="KW-0067">ATP-binding</keyword>
<feature type="transmembrane region" description="Helical" evidence="10">
    <location>
        <begin position="152"/>
        <end position="175"/>
    </location>
</feature>
<comment type="subcellular location">
    <subcellularLocation>
        <location evidence="2">Membrane</location>
    </subcellularLocation>
</comment>
<dbReference type="Gene3D" id="3.30.565.10">
    <property type="entry name" value="Histidine kinase-like ATPase, C-terminal domain"/>
    <property type="match status" value="1"/>
</dbReference>
<dbReference type="RefSeq" id="WP_202777437.1">
    <property type="nucleotide sequence ID" value="NZ_CP065425.1"/>
</dbReference>
<evidence type="ECO:0000256" key="4">
    <source>
        <dbReference type="ARBA" id="ARBA00022553"/>
    </source>
</evidence>
<dbReference type="Gene3D" id="1.10.287.130">
    <property type="match status" value="1"/>
</dbReference>
<name>A0ABX7DYV8_9BACI</name>
<dbReference type="InterPro" id="IPR003594">
    <property type="entry name" value="HATPase_dom"/>
</dbReference>
<dbReference type="InterPro" id="IPR036097">
    <property type="entry name" value="HisK_dim/P_sf"/>
</dbReference>
<evidence type="ECO:0000256" key="3">
    <source>
        <dbReference type="ARBA" id="ARBA00012438"/>
    </source>
</evidence>
<keyword evidence="10" id="KW-0812">Transmembrane</keyword>
<dbReference type="SUPFAM" id="SSF55874">
    <property type="entry name" value="ATPase domain of HSP90 chaperone/DNA topoisomerase II/histidine kinase"/>
    <property type="match status" value="1"/>
</dbReference>
<keyword evidence="9" id="KW-0902">Two-component regulatory system</keyword>
<evidence type="ECO:0000256" key="10">
    <source>
        <dbReference type="SAM" id="Phobius"/>
    </source>
</evidence>